<evidence type="ECO:0000256" key="3">
    <source>
        <dbReference type="ARBA" id="ARBA00022989"/>
    </source>
</evidence>
<dbReference type="InterPro" id="IPR006201">
    <property type="entry name" value="Neur_channel"/>
</dbReference>
<dbReference type="OrthoDB" id="6516677at2759"/>
<gene>
    <name evidence="7" type="primary">nAChR-b4</name>
</gene>
<dbReference type="GO" id="GO:0005230">
    <property type="term" value="F:extracellular ligand-gated monoatomic ion channel activity"/>
    <property type="evidence" value="ECO:0007669"/>
    <property type="project" value="InterPro"/>
</dbReference>
<keyword evidence="2 5" id="KW-0812">Transmembrane</keyword>
<keyword evidence="3 5" id="KW-1133">Transmembrane helix</keyword>
<feature type="non-terminal residue" evidence="7">
    <location>
        <position position="1"/>
    </location>
</feature>
<dbReference type="GO" id="GO:0016020">
    <property type="term" value="C:membrane"/>
    <property type="evidence" value="ECO:0007669"/>
    <property type="project" value="UniProtKB-SubCell"/>
</dbReference>
<dbReference type="VEuPathDB" id="VectorBase:ISCP_019587"/>
<reference evidence="7" key="1">
    <citation type="submission" date="2013-05" db="EMBL/GenBank/DDBJ databases">
        <title>The cys-loop ligand-gated ion channel gene superfamily of the black-legged tick, Ixodes scapularis.</title>
        <authorList>
            <person name="Lees K."/>
            <person name="Sattelle D.B."/>
        </authorList>
    </citation>
    <scope>NUCLEOTIDE SEQUENCE</scope>
    <source>
        <strain evidence="7">Wikel</strain>
    </source>
</reference>
<evidence type="ECO:0000256" key="4">
    <source>
        <dbReference type="ARBA" id="ARBA00023136"/>
    </source>
</evidence>
<proteinExistence type="evidence at transcript level"/>
<dbReference type="FunFam" id="1.20.58.390:FF:000092">
    <property type="entry name" value="Nicotinic acetylcholine receptor subunit alpha10"/>
    <property type="match status" value="1"/>
</dbReference>
<evidence type="ECO:0000256" key="5">
    <source>
        <dbReference type="SAM" id="Phobius"/>
    </source>
</evidence>
<dbReference type="SUPFAM" id="SSF63712">
    <property type="entry name" value="Nicotinic receptor ligand binding domain-like"/>
    <property type="match status" value="1"/>
</dbReference>
<comment type="subcellular location">
    <subcellularLocation>
        <location evidence="1">Membrane</location>
        <topology evidence="1">Multi-pass membrane protein</topology>
    </subcellularLocation>
</comment>
<evidence type="ECO:0000259" key="6">
    <source>
        <dbReference type="Pfam" id="PF02931"/>
    </source>
</evidence>
<name>A0A088BDF3_IXOSC</name>
<dbReference type="EMBL" id="KF141802">
    <property type="protein sequence ID" value="AGV76077.1"/>
    <property type="molecule type" value="mRNA"/>
</dbReference>
<dbReference type="VEuPathDB" id="VectorBase:ISCW010400"/>
<dbReference type="InterPro" id="IPR036719">
    <property type="entry name" value="Neuro-gated_channel_TM_sf"/>
</dbReference>
<evidence type="ECO:0000256" key="1">
    <source>
        <dbReference type="ARBA" id="ARBA00004141"/>
    </source>
</evidence>
<feature type="transmembrane region" description="Helical" evidence="5">
    <location>
        <begin position="106"/>
        <end position="128"/>
    </location>
</feature>
<keyword evidence="7" id="KW-0675">Receptor</keyword>
<dbReference type="Pfam" id="PF02931">
    <property type="entry name" value="Neur_chan_LBD"/>
    <property type="match status" value="1"/>
</dbReference>
<evidence type="ECO:0000256" key="2">
    <source>
        <dbReference type="ARBA" id="ARBA00022692"/>
    </source>
</evidence>
<dbReference type="InterPro" id="IPR036734">
    <property type="entry name" value="Neur_chan_lig-bd_sf"/>
</dbReference>
<feature type="domain" description="Neurotransmitter-gated ion-channel ligand-binding" evidence="6">
    <location>
        <begin position="9"/>
        <end position="58"/>
    </location>
</feature>
<accession>A0A088BDF3</accession>
<dbReference type="Gene3D" id="2.70.170.10">
    <property type="entry name" value="Neurotransmitter-gated ion-channel ligand-binding domain"/>
    <property type="match status" value="1"/>
</dbReference>
<evidence type="ECO:0000313" key="7">
    <source>
        <dbReference type="EMBL" id="AGV76077.1"/>
    </source>
</evidence>
<dbReference type="Gene3D" id="1.20.58.390">
    <property type="entry name" value="Neurotransmitter-gated ion-channel transmembrane domain"/>
    <property type="match status" value="1"/>
</dbReference>
<dbReference type="SUPFAM" id="SSF90112">
    <property type="entry name" value="Neurotransmitter-gated ion-channel transmembrane pore"/>
    <property type="match status" value="1"/>
</dbReference>
<dbReference type="InterPro" id="IPR038050">
    <property type="entry name" value="Neuro_actylchol_rec"/>
</dbReference>
<dbReference type="AlphaFoldDB" id="A0A088BDF3"/>
<feature type="transmembrane region" description="Helical" evidence="5">
    <location>
        <begin position="245"/>
        <end position="268"/>
    </location>
</feature>
<feature type="transmembrane region" description="Helical" evidence="5">
    <location>
        <begin position="164"/>
        <end position="186"/>
    </location>
</feature>
<dbReference type="PANTHER" id="PTHR18945">
    <property type="entry name" value="NEUROTRANSMITTER GATED ION CHANNEL"/>
    <property type="match status" value="1"/>
</dbReference>
<dbReference type="VEuPathDB" id="VectorBase:ISCI010400"/>
<keyword evidence="4 5" id="KW-0472">Membrane</keyword>
<sequence>DYVLARDTAYLDHNGSLWDCHPARIKVPCVMDLAHYPHVRHVCSVRFSSSTYLESEVRTIGFRFYLPEEFSSEWDAKALEPSHGVALNRSYVDMVIEMRRRASHHLYTVTLPWVAAVVLMLLGFWMSVDSDRRLWLACVNLFLLAVMLGRMGTLLDRSATVPKIVFFLGNAMVIQAMVATLAIFILNMASSPVKITERIVQFLTGPTGGLLCLDEDCLWTNQPQPRSEDEAFPRRRVEGGNKRSWLLLAQALDRLFFGVIAIVTLGLMPW</sequence>
<dbReference type="GO" id="GO:0004888">
    <property type="term" value="F:transmembrane signaling receptor activity"/>
    <property type="evidence" value="ECO:0007669"/>
    <property type="project" value="InterPro"/>
</dbReference>
<protein>
    <submittedName>
        <fullName evidence="7">Putative nicotinic acetylcholine receptor beta 4 subunit</fullName>
    </submittedName>
</protein>
<feature type="transmembrane region" description="Helical" evidence="5">
    <location>
        <begin position="134"/>
        <end position="152"/>
    </location>
</feature>
<dbReference type="InterPro" id="IPR006202">
    <property type="entry name" value="Neur_chan_lig-bd"/>
</dbReference>
<organism evidence="7">
    <name type="scientific">Ixodes scapularis</name>
    <name type="common">Black-legged tick</name>
    <name type="synonym">Deer tick</name>
    <dbReference type="NCBI Taxonomy" id="6945"/>
    <lineage>
        <taxon>Eukaryota</taxon>
        <taxon>Metazoa</taxon>
        <taxon>Ecdysozoa</taxon>
        <taxon>Arthropoda</taxon>
        <taxon>Chelicerata</taxon>
        <taxon>Arachnida</taxon>
        <taxon>Acari</taxon>
        <taxon>Parasitiformes</taxon>
        <taxon>Ixodida</taxon>
        <taxon>Ixodoidea</taxon>
        <taxon>Ixodidae</taxon>
        <taxon>Ixodinae</taxon>
        <taxon>Ixodes</taxon>
    </lineage>
</organism>